<sequence>MFKHQVPWCLNTDTKSFGLFEDIFQTEQEEQSHLVLHSSFKCAGENLRLMEADETTTILAPLQGKGIKKIRFLAKMRTPPPEDTAVLVRRYPLPPEWQWKDITSSSPDINLGPTLTNSWKHCQQFPPPPENRTFSKIRKDKRM</sequence>
<dbReference type="Proteomes" id="UP000664991">
    <property type="component" value="Unassembled WGS sequence"/>
</dbReference>
<name>A0A836A0I3_SHEEP</name>
<feature type="region of interest" description="Disordered" evidence="1">
    <location>
        <begin position="121"/>
        <end position="143"/>
    </location>
</feature>
<organism evidence="2 3">
    <name type="scientific">Ovis aries</name>
    <name type="common">Sheep</name>
    <dbReference type="NCBI Taxonomy" id="9940"/>
    <lineage>
        <taxon>Eukaryota</taxon>
        <taxon>Metazoa</taxon>
        <taxon>Chordata</taxon>
        <taxon>Craniata</taxon>
        <taxon>Vertebrata</taxon>
        <taxon>Euteleostomi</taxon>
        <taxon>Mammalia</taxon>
        <taxon>Eutheria</taxon>
        <taxon>Laurasiatheria</taxon>
        <taxon>Artiodactyla</taxon>
        <taxon>Ruminantia</taxon>
        <taxon>Pecora</taxon>
        <taxon>Bovidae</taxon>
        <taxon>Caprinae</taxon>
        <taxon>Ovis</taxon>
    </lineage>
</organism>
<evidence type="ECO:0000313" key="3">
    <source>
        <dbReference type="Proteomes" id="UP000664991"/>
    </source>
</evidence>
<evidence type="ECO:0000256" key="1">
    <source>
        <dbReference type="SAM" id="MobiDB-lite"/>
    </source>
</evidence>
<dbReference type="AlphaFoldDB" id="A0A836A0I3"/>
<comment type="caution">
    <text evidence="2">The sequence shown here is derived from an EMBL/GenBank/DDBJ whole genome shotgun (WGS) entry which is preliminary data.</text>
</comment>
<protein>
    <submittedName>
        <fullName evidence="2">Uncharacterized protein</fullName>
    </submittedName>
</protein>
<dbReference type="EMBL" id="JAEMGP010000009">
    <property type="protein sequence ID" value="KAG5204881.1"/>
    <property type="molecule type" value="Genomic_DNA"/>
</dbReference>
<reference evidence="2 3" key="1">
    <citation type="submission" date="2020-12" db="EMBL/GenBank/DDBJ databases">
        <title>De novo assembly of Tibetan sheep genome.</title>
        <authorList>
            <person name="Li X."/>
        </authorList>
    </citation>
    <scope>NUCLEOTIDE SEQUENCE [LARGE SCALE GENOMIC DNA]</scope>
    <source>
        <tissue evidence="2">Heart</tissue>
    </source>
</reference>
<proteinExistence type="predicted"/>
<gene>
    <name evidence="2" type="ORF">JEQ12_019326</name>
</gene>
<accession>A0A836A0I3</accession>
<evidence type="ECO:0000313" key="2">
    <source>
        <dbReference type="EMBL" id="KAG5204881.1"/>
    </source>
</evidence>